<dbReference type="InterPro" id="IPR024447">
    <property type="entry name" value="YXWGXW_rpt"/>
</dbReference>
<proteinExistence type="predicted"/>
<name>A0A1H6SBN8_9BURK</name>
<accession>A0A1H6SBN8</accession>
<protein>
    <submittedName>
        <fullName evidence="2">YXWGXW repeat-containing protein</fullName>
    </submittedName>
</protein>
<feature type="chain" id="PRO_5011645422" evidence="1">
    <location>
        <begin position="28"/>
        <end position="78"/>
    </location>
</feature>
<feature type="signal peptide" evidence="1">
    <location>
        <begin position="1"/>
        <end position="27"/>
    </location>
</feature>
<dbReference type="AlphaFoldDB" id="A0A1H6SBN8"/>
<organism evidence="2 3">
    <name type="scientific">Paraburkholderia diazotrophica</name>
    <dbReference type="NCBI Taxonomy" id="667676"/>
    <lineage>
        <taxon>Bacteria</taxon>
        <taxon>Pseudomonadati</taxon>
        <taxon>Pseudomonadota</taxon>
        <taxon>Betaproteobacteria</taxon>
        <taxon>Burkholderiales</taxon>
        <taxon>Burkholderiaceae</taxon>
        <taxon>Paraburkholderia</taxon>
    </lineage>
</organism>
<dbReference type="Pfam" id="PF12779">
    <property type="entry name" value="WXXGXW"/>
    <property type="match status" value="1"/>
</dbReference>
<gene>
    <name evidence="2" type="ORF">SAMN05192539_1003157</name>
</gene>
<reference evidence="3" key="1">
    <citation type="submission" date="2016-10" db="EMBL/GenBank/DDBJ databases">
        <authorList>
            <person name="Varghese N."/>
            <person name="Submissions S."/>
        </authorList>
    </citation>
    <scope>NUCLEOTIDE SEQUENCE [LARGE SCALE GENOMIC DNA]</scope>
    <source>
        <strain evidence="3">LMG 26031</strain>
    </source>
</reference>
<dbReference type="EMBL" id="FNYE01000003">
    <property type="protein sequence ID" value="SEI65321.1"/>
    <property type="molecule type" value="Genomic_DNA"/>
</dbReference>
<sequence length="78" mass="8719">MKSTSNLKSPKLRTMLLGALCASTLSACYVVEPARPPQPAPVAEVMPAPPAPGYRWVKGHYRWEGNHWEWVPGHWRPA</sequence>
<evidence type="ECO:0000313" key="3">
    <source>
        <dbReference type="Proteomes" id="UP000198866"/>
    </source>
</evidence>
<keyword evidence="3" id="KW-1185">Reference proteome</keyword>
<evidence type="ECO:0000256" key="1">
    <source>
        <dbReference type="SAM" id="SignalP"/>
    </source>
</evidence>
<evidence type="ECO:0000313" key="2">
    <source>
        <dbReference type="EMBL" id="SEI65321.1"/>
    </source>
</evidence>
<dbReference type="PROSITE" id="PS51257">
    <property type="entry name" value="PROKAR_LIPOPROTEIN"/>
    <property type="match status" value="1"/>
</dbReference>
<dbReference type="Proteomes" id="UP000198866">
    <property type="component" value="Unassembled WGS sequence"/>
</dbReference>
<keyword evidence="1" id="KW-0732">Signal</keyword>
<dbReference type="STRING" id="667676.SAMN05192539_1003157"/>